<dbReference type="GO" id="GO:0003677">
    <property type="term" value="F:DNA binding"/>
    <property type="evidence" value="ECO:0007669"/>
    <property type="project" value="TreeGrafter"/>
</dbReference>
<dbReference type="Pfam" id="PF03184">
    <property type="entry name" value="DDE_1"/>
    <property type="match status" value="1"/>
</dbReference>
<dbReference type="PANTHER" id="PTHR19303">
    <property type="entry name" value="TRANSPOSON"/>
    <property type="match status" value="1"/>
</dbReference>
<dbReference type="PANTHER" id="PTHR19303:SF74">
    <property type="entry name" value="POGO TRANSPOSABLE ELEMENT WITH KRAB DOMAIN"/>
    <property type="match status" value="1"/>
</dbReference>
<feature type="compositionally biased region" description="Acidic residues" evidence="1">
    <location>
        <begin position="457"/>
        <end position="475"/>
    </location>
</feature>
<dbReference type="GO" id="GO:0005634">
    <property type="term" value="C:nucleus"/>
    <property type="evidence" value="ECO:0007669"/>
    <property type="project" value="TreeGrafter"/>
</dbReference>
<dbReference type="OrthoDB" id="6625177at2759"/>
<protein>
    <submittedName>
        <fullName evidence="3">DDE-1 domain-containing protein</fullName>
    </submittedName>
</protein>
<evidence type="ECO:0000313" key="4">
    <source>
        <dbReference type="Proteomes" id="UP000478052"/>
    </source>
</evidence>
<reference evidence="3 4" key="1">
    <citation type="submission" date="2019-08" db="EMBL/GenBank/DDBJ databases">
        <title>Whole genome of Aphis craccivora.</title>
        <authorList>
            <person name="Voronova N.V."/>
            <person name="Shulinski R.S."/>
            <person name="Bandarenka Y.V."/>
            <person name="Zhorov D.G."/>
            <person name="Warner D."/>
        </authorList>
    </citation>
    <scope>NUCLEOTIDE SEQUENCE [LARGE SCALE GENOMIC DNA]</scope>
    <source>
        <strain evidence="3">180601</strain>
        <tissue evidence="3">Whole Body</tissue>
    </source>
</reference>
<feature type="compositionally biased region" description="Basic and acidic residues" evidence="1">
    <location>
        <begin position="1"/>
        <end position="10"/>
    </location>
</feature>
<dbReference type="InterPro" id="IPR036397">
    <property type="entry name" value="RNaseH_sf"/>
</dbReference>
<organism evidence="3 4">
    <name type="scientific">Aphis craccivora</name>
    <name type="common">Cowpea aphid</name>
    <dbReference type="NCBI Taxonomy" id="307492"/>
    <lineage>
        <taxon>Eukaryota</taxon>
        <taxon>Metazoa</taxon>
        <taxon>Ecdysozoa</taxon>
        <taxon>Arthropoda</taxon>
        <taxon>Hexapoda</taxon>
        <taxon>Insecta</taxon>
        <taxon>Pterygota</taxon>
        <taxon>Neoptera</taxon>
        <taxon>Paraneoptera</taxon>
        <taxon>Hemiptera</taxon>
        <taxon>Sternorrhyncha</taxon>
        <taxon>Aphidomorpha</taxon>
        <taxon>Aphidoidea</taxon>
        <taxon>Aphididae</taxon>
        <taxon>Aphidini</taxon>
        <taxon>Aphis</taxon>
        <taxon>Aphis</taxon>
    </lineage>
</organism>
<name>A0A6G0W3K1_APHCR</name>
<evidence type="ECO:0000313" key="3">
    <source>
        <dbReference type="EMBL" id="KAF0718015.1"/>
    </source>
</evidence>
<dbReference type="InterPro" id="IPR050863">
    <property type="entry name" value="CenT-Element_Derived"/>
</dbReference>
<feature type="region of interest" description="Disordered" evidence="1">
    <location>
        <begin position="1"/>
        <end position="20"/>
    </location>
</feature>
<keyword evidence="4" id="KW-1185">Reference proteome</keyword>
<dbReference type="Gene3D" id="3.30.420.10">
    <property type="entry name" value="Ribonuclease H-like superfamily/Ribonuclease H"/>
    <property type="match status" value="1"/>
</dbReference>
<accession>A0A6G0W3K1</accession>
<evidence type="ECO:0000259" key="2">
    <source>
        <dbReference type="Pfam" id="PF03184"/>
    </source>
</evidence>
<feature type="region of interest" description="Disordered" evidence="1">
    <location>
        <begin position="441"/>
        <end position="481"/>
    </location>
</feature>
<gene>
    <name evidence="3" type="ORF">FWK35_00034549</name>
</gene>
<comment type="caution">
    <text evidence="3">The sequence shown here is derived from an EMBL/GenBank/DDBJ whole genome shotgun (WGS) entry which is preliminary data.</text>
</comment>
<dbReference type="Proteomes" id="UP000478052">
    <property type="component" value="Unassembled WGS sequence"/>
</dbReference>
<dbReference type="EMBL" id="VUJU01009731">
    <property type="protein sequence ID" value="KAF0718015.1"/>
    <property type="molecule type" value="Genomic_DNA"/>
</dbReference>
<proteinExistence type="predicted"/>
<dbReference type="InterPro" id="IPR004875">
    <property type="entry name" value="DDE_SF_endonuclease_dom"/>
</dbReference>
<sequence>MARKYIPDPRSKRHRHHDQNEIQDALTIIEQGNSIRSAAKSTGIPYSVLQRYNRKKQINPDFKVKKIGGQTVLSKDIEMSIVSNIVKCSEWGYPITEFEVRLFVKYHLSVVGCTVKSFKNNCPGVEWIKSFMNRYKHIISQRMCQNIKRNRAAVTPDDINKYFDNLTISLENVPPSNIINYDETNLSDDPGRKKIICKRGTKYPERVMNQTKSSTSVMFAAAADGTLLPPYVIYKAAHLYDTWTVGGPPGTRYNRTTSGWIDGNCFIEWFSTIVIPYCRRLNGKKVVIGDNLSSHLSPEVIKLSEKYNIDFIFLPPNSTHITQPLDVAFFRPLKGSWRAILDDWKSTTKRGMKAATIHKDCFPALLKSTISKLNDKKAQNILSGFEKTGIYPINRNRVLSMLPNETENYTNTSQISENLTNFLKKCRYGIEENVEIKRKKRLKVQPGKSIKSHDLDEASDIDDPDECENNEDNENEIPKNNVGYIREEELQCSNSNSNKAGQMPLDILKDNIDEGTWVAVNYGRKKAKLFFGKVTNVIRKGYIYEGSFTRQKKSTLPKIHVFPDVKDFCEFLIEDVVRIVSPPKYLRRGVLEFDTSIDDIIETMK</sequence>
<feature type="domain" description="DDE-1" evidence="2">
    <location>
        <begin position="214"/>
        <end position="353"/>
    </location>
</feature>
<dbReference type="AlphaFoldDB" id="A0A6G0W3K1"/>
<evidence type="ECO:0000256" key="1">
    <source>
        <dbReference type="SAM" id="MobiDB-lite"/>
    </source>
</evidence>